<reference evidence="10" key="1">
    <citation type="submission" date="2015-07" db="EMBL/GenBank/DDBJ databases">
        <authorList>
            <person name="Ju K.-S."/>
            <person name="Doroghazi J.R."/>
            <person name="Metcalf W.W."/>
        </authorList>
    </citation>
    <scope>NUCLEOTIDE SEQUENCE [LARGE SCALE GENOMIC DNA]</scope>
    <source>
        <strain evidence="10">NRRL ISP-5002</strain>
    </source>
</reference>
<evidence type="ECO:0000259" key="8">
    <source>
        <dbReference type="Pfam" id="PF01435"/>
    </source>
</evidence>
<feature type="transmembrane region" description="Helical" evidence="7">
    <location>
        <begin position="81"/>
        <end position="105"/>
    </location>
</feature>
<sequence length="315" mass="32906">MKFVVWVPLLIPLLAVPVARRVTARLSPRTAAWTLGACSALLGVCSTAALGVLALGGALQIAPVAALEGISPGLLDDRTQLTLPVGILAAGLLVGAAVAAVAVVARNWRELRAARQAAGTASGELSVHPDERPYAYALPGPFGRRGRIVVSSAMLRSLSAEEREVLFAHERAHLAGRHHLFLSCAHLAATLHPLLRGLREPLTYALERWADEVAAEAVGDRQLAARAIGRAALAAVAPEGRPRLVPGATCGPVPRRVAALMDSGTTRATGPRGSRRRLVAALLVGCLALSAASTLHAANELHSSVEMAESRTDFR</sequence>
<dbReference type="GO" id="GO:0006508">
    <property type="term" value="P:proteolysis"/>
    <property type="evidence" value="ECO:0007669"/>
    <property type="project" value="UniProtKB-KW"/>
</dbReference>
<proteinExistence type="inferred from homology"/>
<evidence type="ECO:0000256" key="7">
    <source>
        <dbReference type="SAM" id="Phobius"/>
    </source>
</evidence>
<dbReference type="PANTHER" id="PTHR34978">
    <property type="entry name" value="POSSIBLE SENSOR-TRANSDUCER PROTEIN BLAR"/>
    <property type="match status" value="1"/>
</dbReference>
<keyword evidence="7" id="KW-0472">Membrane</keyword>
<evidence type="ECO:0000256" key="3">
    <source>
        <dbReference type="ARBA" id="ARBA00022801"/>
    </source>
</evidence>
<evidence type="ECO:0000256" key="4">
    <source>
        <dbReference type="ARBA" id="ARBA00022833"/>
    </source>
</evidence>
<protein>
    <recommendedName>
        <fullName evidence="8">Peptidase M48 domain-containing protein</fullName>
    </recommendedName>
</protein>
<dbReference type="InterPro" id="IPR052173">
    <property type="entry name" value="Beta-lactam_resp_regulator"/>
</dbReference>
<comment type="similarity">
    <text evidence="6">Belongs to the peptidase M48 family.</text>
</comment>
<dbReference type="AlphaFoldDB" id="A0A0N0GZ89"/>
<name>A0A0N0GZ89_9ACTN</name>
<dbReference type="GO" id="GO:0004222">
    <property type="term" value="F:metalloendopeptidase activity"/>
    <property type="evidence" value="ECO:0007669"/>
    <property type="project" value="InterPro"/>
</dbReference>
<dbReference type="GO" id="GO:0046872">
    <property type="term" value="F:metal ion binding"/>
    <property type="evidence" value="ECO:0007669"/>
    <property type="project" value="UniProtKB-KW"/>
</dbReference>
<dbReference type="Gene3D" id="3.30.2010.10">
    <property type="entry name" value="Metalloproteases ('zincins'), catalytic domain"/>
    <property type="match status" value="1"/>
</dbReference>
<keyword evidence="5 6" id="KW-0482">Metalloprotease</keyword>
<evidence type="ECO:0000256" key="6">
    <source>
        <dbReference type="RuleBase" id="RU003983"/>
    </source>
</evidence>
<dbReference type="EMBL" id="LGKG01000138">
    <property type="protein sequence ID" value="KPC62541.1"/>
    <property type="molecule type" value="Genomic_DNA"/>
</dbReference>
<dbReference type="InterPro" id="IPR001915">
    <property type="entry name" value="Peptidase_M48"/>
</dbReference>
<keyword evidence="10" id="KW-1185">Reference proteome</keyword>
<keyword evidence="3 6" id="KW-0378">Hydrolase</keyword>
<feature type="domain" description="Peptidase M48" evidence="8">
    <location>
        <begin position="127"/>
        <end position="185"/>
    </location>
</feature>
<evidence type="ECO:0000256" key="2">
    <source>
        <dbReference type="ARBA" id="ARBA00022723"/>
    </source>
</evidence>
<evidence type="ECO:0000313" key="10">
    <source>
        <dbReference type="Proteomes" id="UP000037982"/>
    </source>
</evidence>
<dbReference type="Proteomes" id="UP000037982">
    <property type="component" value="Unassembled WGS sequence"/>
</dbReference>
<dbReference type="Pfam" id="PF01435">
    <property type="entry name" value="Peptidase_M48"/>
    <property type="match status" value="1"/>
</dbReference>
<keyword evidence="7" id="KW-0812">Transmembrane</keyword>
<gene>
    <name evidence="9" type="ORF">ADL29_18690</name>
</gene>
<keyword evidence="1 6" id="KW-0645">Protease</keyword>
<evidence type="ECO:0000313" key="9">
    <source>
        <dbReference type="EMBL" id="KPC62541.1"/>
    </source>
</evidence>
<feature type="transmembrane region" description="Helical" evidence="7">
    <location>
        <begin position="278"/>
        <end position="298"/>
    </location>
</feature>
<organism evidence="9 10">
    <name type="scientific">Streptomyces chattanoogensis</name>
    <dbReference type="NCBI Taxonomy" id="66876"/>
    <lineage>
        <taxon>Bacteria</taxon>
        <taxon>Bacillati</taxon>
        <taxon>Actinomycetota</taxon>
        <taxon>Actinomycetes</taxon>
        <taxon>Kitasatosporales</taxon>
        <taxon>Streptomycetaceae</taxon>
        <taxon>Streptomyces</taxon>
    </lineage>
</organism>
<comment type="caution">
    <text evidence="9">The sequence shown here is derived from an EMBL/GenBank/DDBJ whole genome shotgun (WGS) entry which is preliminary data.</text>
</comment>
<dbReference type="RefSeq" id="WP_053924781.1">
    <property type="nucleotide sequence ID" value="NZ_LGKG01000138.1"/>
</dbReference>
<accession>A0A0N0GZ89</accession>
<keyword evidence="4 6" id="KW-0862">Zinc</keyword>
<comment type="cofactor">
    <cofactor evidence="6">
        <name>Zn(2+)</name>
        <dbReference type="ChEBI" id="CHEBI:29105"/>
    </cofactor>
    <text evidence="6">Binds 1 zinc ion per subunit.</text>
</comment>
<evidence type="ECO:0000256" key="5">
    <source>
        <dbReference type="ARBA" id="ARBA00023049"/>
    </source>
</evidence>
<dbReference type="PATRIC" id="fig|66876.3.peg.4099"/>
<keyword evidence="2" id="KW-0479">Metal-binding</keyword>
<dbReference type="PANTHER" id="PTHR34978:SF3">
    <property type="entry name" value="SLR0241 PROTEIN"/>
    <property type="match status" value="1"/>
</dbReference>
<keyword evidence="7" id="KW-1133">Transmembrane helix</keyword>
<evidence type="ECO:0000256" key="1">
    <source>
        <dbReference type="ARBA" id="ARBA00022670"/>
    </source>
</evidence>
<dbReference type="CDD" id="cd07326">
    <property type="entry name" value="M56_BlaR1_MecR1_like"/>
    <property type="match status" value="1"/>
</dbReference>